<comment type="caution">
    <text evidence="7">The sequence shown here is derived from an EMBL/GenBank/DDBJ whole genome shotgun (WGS) entry which is preliminary data.</text>
</comment>
<comment type="catalytic activity">
    <reaction evidence="1 4">
        <text>a uridine in RNA = a pseudouridine in RNA</text>
        <dbReference type="Rhea" id="RHEA:48348"/>
        <dbReference type="Rhea" id="RHEA-COMP:12068"/>
        <dbReference type="Rhea" id="RHEA-COMP:12069"/>
        <dbReference type="ChEBI" id="CHEBI:65314"/>
        <dbReference type="ChEBI" id="CHEBI:65315"/>
    </reaction>
</comment>
<dbReference type="NCBIfam" id="TIGR00005">
    <property type="entry name" value="rluA_subfam"/>
    <property type="match status" value="1"/>
</dbReference>
<feature type="active site" evidence="3">
    <location>
        <position position="127"/>
    </location>
</feature>
<dbReference type="EMBL" id="RHLK01000007">
    <property type="protein sequence ID" value="MVP00498.1"/>
    <property type="molecule type" value="Genomic_DNA"/>
</dbReference>
<feature type="domain" description="Pseudouridine synthase RsuA/RluA-like" evidence="6">
    <location>
        <begin position="80"/>
        <end position="231"/>
    </location>
</feature>
<dbReference type="AlphaFoldDB" id="A0A7X3FIZ9"/>
<evidence type="ECO:0000256" key="3">
    <source>
        <dbReference type="PIRSR" id="PIRSR606225-1"/>
    </source>
</evidence>
<accession>A0A7X3FIZ9</accession>
<dbReference type="PANTHER" id="PTHR21600:SF71">
    <property type="entry name" value="PSEUDOURIDINE SYNTHASE"/>
    <property type="match status" value="1"/>
</dbReference>
<dbReference type="SUPFAM" id="SSF55120">
    <property type="entry name" value="Pseudouridine synthase"/>
    <property type="match status" value="1"/>
</dbReference>
<dbReference type="GO" id="GO:0140098">
    <property type="term" value="F:catalytic activity, acting on RNA"/>
    <property type="evidence" value="ECO:0007669"/>
    <property type="project" value="UniProtKB-ARBA"/>
</dbReference>
<dbReference type="InterPro" id="IPR006145">
    <property type="entry name" value="PsdUridine_synth_RsuA/RluA"/>
</dbReference>
<feature type="region of interest" description="Disordered" evidence="5">
    <location>
        <begin position="172"/>
        <end position="193"/>
    </location>
</feature>
<dbReference type="GO" id="GO:0000455">
    <property type="term" value="P:enzyme-directed rRNA pseudouridine synthesis"/>
    <property type="evidence" value="ECO:0007669"/>
    <property type="project" value="TreeGrafter"/>
</dbReference>
<organism evidence="7 8">
    <name type="scientific">Paenibacillus lutrae</name>
    <dbReference type="NCBI Taxonomy" id="2078573"/>
    <lineage>
        <taxon>Bacteria</taxon>
        <taxon>Bacillati</taxon>
        <taxon>Bacillota</taxon>
        <taxon>Bacilli</taxon>
        <taxon>Bacillales</taxon>
        <taxon>Paenibacillaceae</taxon>
        <taxon>Paenibacillus</taxon>
    </lineage>
</organism>
<dbReference type="OrthoDB" id="9773999at2"/>
<name>A0A7X3FIZ9_9BACL</name>
<evidence type="ECO:0000256" key="5">
    <source>
        <dbReference type="SAM" id="MobiDB-lite"/>
    </source>
</evidence>
<evidence type="ECO:0000256" key="4">
    <source>
        <dbReference type="RuleBase" id="RU362028"/>
    </source>
</evidence>
<evidence type="ECO:0000259" key="6">
    <source>
        <dbReference type="Pfam" id="PF00849"/>
    </source>
</evidence>
<dbReference type="Gene3D" id="3.30.2350.10">
    <property type="entry name" value="Pseudouridine synthase"/>
    <property type="match status" value="1"/>
</dbReference>
<proteinExistence type="inferred from homology"/>
<dbReference type="InterPro" id="IPR020103">
    <property type="entry name" value="PsdUridine_synth_cat_dom_sf"/>
</dbReference>
<dbReference type="Proteomes" id="UP000490800">
    <property type="component" value="Unassembled WGS sequence"/>
</dbReference>
<dbReference type="EC" id="5.4.99.-" evidence="4"/>
<evidence type="ECO:0000313" key="7">
    <source>
        <dbReference type="EMBL" id="MVP00498.1"/>
    </source>
</evidence>
<dbReference type="CDD" id="cd02869">
    <property type="entry name" value="PseudoU_synth_RluA_like"/>
    <property type="match status" value="1"/>
</dbReference>
<evidence type="ECO:0000313" key="8">
    <source>
        <dbReference type="Proteomes" id="UP000490800"/>
    </source>
</evidence>
<keyword evidence="4" id="KW-0413">Isomerase</keyword>
<dbReference type="InterPro" id="IPR006225">
    <property type="entry name" value="PsdUridine_synth_RluC/D"/>
</dbReference>
<comment type="function">
    <text evidence="4">Responsible for synthesis of pseudouridine from uracil.</text>
</comment>
<gene>
    <name evidence="7" type="ORF">EDM21_13345</name>
</gene>
<dbReference type="GO" id="GO:0003723">
    <property type="term" value="F:RNA binding"/>
    <property type="evidence" value="ECO:0007669"/>
    <property type="project" value="InterPro"/>
</dbReference>
<reference evidence="7 8" key="1">
    <citation type="journal article" date="2019" name="Microorganisms">
        <title>Paenibacillus lutrae sp. nov., A Chitinolytic Species Isolated from A River Otter in Castril Natural Park, Granada, Spain.</title>
        <authorList>
            <person name="Rodriguez M."/>
            <person name="Reina J.C."/>
            <person name="Bejar V."/>
            <person name="Llamas I."/>
        </authorList>
    </citation>
    <scope>NUCLEOTIDE SEQUENCE [LARGE SCALE GENOMIC DNA]</scope>
    <source>
        <strain evidence="7 8">N10</strain>
    </source>
</reference>
<dbReference type="InterPro" id="IPR050188">
    <property type="entry name" value="RluA_PseudoU_synthase"/>
</dbReference>
<keyword evidence="8" id="KW-1185">Reference proteome</keyword>
<dbReference type="GO" id="GO:0009982">
    <property type="term" value="F:pseudouridine synthase activity"/>
    <property type="evidence" value="ECO:0007669"/>
    <property type="project" value="InterPro"/>
</dbReference>
<feature type="compositionally biased region" description="Basic residues" evidence="5">
    <location>
        <begin position="181"/>
        <end position="190"/>
    </location>
</feature>
<protein>
    <recommendedName>
        <fullName evidence="4">Pseudouridine synthase</fullName>
        <ecNumber evidence="4">5.4.99.-</ecNumber>
    </recommendedName>
</protein>
<dbReference type="Pfam" id="PF00849">
    <property type="entry name" value="PseudoU_synth_2"/>
    <property type="match status" value="1"/>
</dbReference>
<evidence type="ECO:0000256" key="2">
    <source>
        <dbReference type="ARBA" id="ARBA00010876"/>
    </source>
</evidence>
<sequence length="291" mass="32218">MHAAGKRKGEWIELRVPSEQAAWEDVYPLLPIPQKLWRKLEREGGIRSQGPRLLLRIFPQEAPSVPAEWTELEIVYEDDYLLVVNKPAGMAVHPAEPGQGGTLANAVAGYYESTGQGCAVRHIHRLDQDTSGAVLYAKYELPHLLLDEAMREKAVGRIYAAVCAGHPAPPSGTIAAPIGRDRHHRSRRRVSPGGDAAVTHYRTVQTFRDAALLELRLETGRTHQIRVHMSHLGHPLLGDTLYGGSPKLFGRQALHGARLLLRHPITGEELDLEASYPDDFNGLLASLLYKN</sequence>
<evidence type="ECO:0000256" key="1">
    <source>
        <dbReference type="ARBA" id="ARBA00000073"/>
    </source>
</evidence>
<comment type="similarity">
    <text evidence="2 4">Belongs to the pseudouridine synthase RluA family.</text>
</comment>
<dbReference type="PANTHER" id="PTHR21600">
    <property type="entry name" value="MITOCHONDRIAL RNA PSEUDOURIDINE SYNTHASE"/>
    <property type="match status" value="1"/>
</dbReference>